<proteinExistence type="predicted"/>
<comment type="caution">
    <text evidence="1">The sequence shown here is derived from an EMBL/GenBank/DDBJ whole genome shotgun (WGS) entry which is preliminary data.</text>
</comment>
<name>A0A090RPZ3_9VIBR</name>
<accession>A0A090RPZ3</accession>
<protein>
    <submittedName>
        <fullName evidence="1">Uncharacterized protein</fullName>
    </submittedName>
</protein>
<sequence>MNKKHFAYCAVGVLGLYLGAVAIVNQSDKNLAARNMAKYEHFDKETLDYQAASVLSNAAVDTVTLRTVKCHSTKTYPLQTD</sequence>
<organism evidence="1 2">
    <name type="scientific">Vibrio maritimus</name>
    <dbReference type="NCBI Taxonomy" id="990268"/>
    <lineage>
        <taxon>Bacteria</taxon>
        <taxon>Pseudomonadati</taxon>
        <taxon>Pseudomonadota</taxon>
        <taxon>Gammaproteobacteria</taxon>
        <taxon>Vibrionales</taxon>
        <taxon>Vibrionaceae</taxon>
        <taxon>Vibrio</taxon>
    </lineage>
</organism>
<keyword evidence="2" id="KW-1185">Reference proteome</keyword>
<dbReference type="STRING" id="990268.JCM19235_5900"/>
<reference evidence="1 2" key="2">
    <citation type="submission" date="2014-09" db="EMBL/GenBank/DDBJ databases">
        <authorList>
            <consortium name="NBRP consortium"/>
            <person name="Sawabe T."/>
            <person name="Meirelles P."/>
            <person name="Nakanishi M."/>
            <person name="Sayaka M."/>
            <person name="Hattori M."/>
            <person name="Ohkuma M."/>
        </authorList>
    </citation>
    <scope>NUCLEOTIDE SEQUENCE [LARGE SCALE GENOMIC DNA]</scope>
    <source>
        <strain evidence="2">JCM19235</strain>
    </source>
</reference>
<evidence type="ECO:0000313" key="1">
    <source>
        <dbReference type="EMBL" id="GAL17351.1"/>
    </source>
</evidence>
<evidence type="ECO:0000313" key="2">
    <source>
        <dbReference type="Proteomes" id="UP000029228"/>
    </source>
</evidence>
<gene>
    <name evidence="1" type="ORF">JCM19235_5900</name>
</gene>
<reference evidence="1 2" key="1">
    <citation type="submission" date="2014-09" db="EMBL/GenBank/DDBJ databases">
        <title>Vibrio maritimus JCM 19235. (C45) whole genome shotgun sequence.</title>
        <authorList>
            <person name="Sawabe T."/>
            <person name="Meirelles P."/>
            <person name="Nakanishi M."/>
            <person name="Sayaka M."/>
            <person name="Hattori M."/>
            <person name="Ohkuma M."/>
        </authorList>
    </citation>
    <scope>NUCLEOTIDE SEQUENCE [LARGE SCALE GENOMIC DNA]</scope>
    <source>
        <strain evidence="2">JCM19235</strain>
    </source>
</reference>
<dbReference type="Proteomes" id="UP000029228">
    <property type="component" value="Unassembled WGS sequence"/>
</dbReference>
<dbReference type="AlphaFoldDB" id="A0A090RPZ3"/>
<dbReference type="EMBL" id="BBMR01000001">
    <property type="protein sequence ID" value="GAL17351.1"/>
    <property type="molecule type" value="Genomic_DNA"/>
</dbReference>